<dbReference type="Gene3D" id="3.30.360.10">
    <property type="entry name" value="Dihydrodipicolinate Reductase, domain 2"/>
    <property type="match status" value="1"/>
</dbReference>
<protein>
    <submittedName>
        <fullName evidence="4">Putative dehydrogenase</fullName>
    </submittedName>
</protein>
<name>A0A4R3KJL5_9BACI</name>
<dbReference type="PANTHER" id="PTHR43249">
    <property type="entry name" value="UDP-N-ACETYL-2-AMINO-2-DEOXY-D-GLUCURONATE OXIDASE"/>
    <property type="match status" value="1"/>
</dbReference>
<sequence length="341" mass="38246">MNFAIVGCGRIAPKHAESIMALEEANLVAVCDIIDEKAEEFAKKYNAKKYLNYDEMLEDPEIEVVNICTPSGLHAEMAIKAIEKGKHVMVEKPIAMTVEDANRIIEAAKRKGVKAAAVHQNRFNDAIQKTRQALEAGRFGKMSHGVASIRWNRNQAYYDQASWRGTREMDGGTLMNQCIHNIDLLRWMMGPVKKVYGNTATRFRRIEMEDVGVAVLEFESGALGVIEGASTIYPTNLEETLNLFGETGTVVVGGIAVNRIEKWRFSENFKEEEEAIVKAQAENPPTVYGYGHQLIIKDFIDAIKENRDPYVTLEDGKNALEIVLAIYESAEKDQPVYLNQK</sequence>
<gene>
    <name evidence="4" type="ORF">EDD72_105103</name>
</gene>
<dbReference type="SUPFAM" id="SSF51735">
    <property type="entry name" value="NAD(P)-binding Rossmann-fold domains"/>
    <property type="match status" value="1"/>
</dbReference>
<dbReference type="OrthoDB" id="9815825at2"/>
<evidence type="ECO:0000259" key="2">
    <source>
        <dbReference type="Pfam" id="PF01408"/>
    </source>
</evidence>
<dbReference type="SUPFAM" id="SSF55347">
    <property type="entry name" value="Glyceraldehyde-3-phosphate dehydrogenase-like, C-terminal domain"/>
    <property type="match status" value="1"/>
</dbReference>
<dbReference type="PANTHER" id="PTHR43249:SF1">
    <property type="entry name" value="D-GLUCOSIDE 3-DEHYDROGENASE"/>
    <property type="match status" value="1"/>
</dbReference>
<dbReference type="Pfam" id="PF02894">
    <property type="entry name" value="GFO_IDH_MocA_C"/>
    <property type="match status" value="1"/>
</dbReference>
<feature type="domain" description="Gfo/Idh/MocA-like oxidoreductase C-terminal" evidence="3">
    <location>
        <begin position="132"/>
        <end position="337"/>
    </location>
</feature>
<dbReference type="AlphaFoldDB" id="A0A4R3KJL5"/>
<dbReference type="InterPro" id="IPR036291">
    <property type="entry name" value="NAD(P)-bd_dom_sf"/>
</dbReference>
<feature type="domain" description="Gfo/Idh/MocA-like oxidoreductase N-terminal" evidence="2">
    <location>
        <begin position="1"/>
        <end position="115"/>
    </location>
</feature>
<evidence type="ECO:0000313" key="4">
    <source>
        <dbReference type="EMBL" id="TCS83361.1"/>
    </source>
</evidence>
<dbReference type="InterPro" id="IPR000683">
    <property type="entry name" value="Gfo/Idh/MocA-like_OxRdtase_N"/>
</dbReference>
<dbReference type="EMBL" id="SMAB01000005">
    <property type="protein sequence ID" value="TCS83361.1"/>
    <property type="molecule type" value="Genomic_DNA"/>
</dbReference>
<dbReference type="InterPro" id="IPR004104">
    <property type="entry name" value="Gfo/Idh/MocA-like_OxRdtase_C"/>
</dbReference>
<comment type="similarity">
    <text evidence="1">Belongs to the Gfo/Idh/MocA family.</text>
</comment>
<evidence type="ECO:0000313" key="5">
    <source>
        <dbReference type="Proteomes" id="UP000295788"/>
    </source>
</evidence>
<dbReference type="InterPro" id="IPR052515">
    <property type="entry name" value="Gfo/Idh/MocA_Oxidoreductase"/>
</dbReference>
<dbReference type="GO" id="GO:0000166">
    <property type="term" value="F:nucleotide binding"/>
    <property type="evidence" value="ECO:0007669"/>
    <property type="project" value="InterPro"/>
</dbReference>
<dbReference type="Pfam" id="PF01408">
    <property type="entry name" value="GFO_IDH_MocA"/>
    <property type="match status" value="1"/>
</dbReference>
<dbReference type="RefSeq" id="WP_132767817.1">
    <property type="nucleotide sequence ID" value="NZ_SMAB01000005.1"/>
</dbReference>
<evidence type="ECO:0000256" key="1">
    <source>
        <dbReference type="ARBA" id="ARBA00010928"/>
    </source>
</evidence>
<dbReference type="Gene3D" id="3.40.50.720">
    <property type="entry name" value="NAD(P)-binding Rossmann-like Domain"/>
    <property type="match status" value="1"/>
</dbReference>
<evidence type="ECO:0000259" key="3">
    <source>
        <dbReference type="Pfam" id="PF02894"/>
    </source>
</evidence>
<proteinExistence type="inferred from homology"/>
<keyword evidence="5" id="KW-1185">Reference proteome</keyword>
<dbReference type="Proteomes" id="UP000295788">
    <property type="component" value="Unassembled WGS sequence"/>
</dbReference>
<organism evidence="4 5">
    <name type="scientific">Tepidibacillus fermentans</name>
    <dbReference type="NCBI Taxonomy" id="1281767"/>
    <lineage>
        <taxon>Bacteria</taxon>
        <taxon>Bacillati</taxon>
        <taxon>Bacillota</taxon>
        <taxon>Bacilli</taxon>
        <taxon>Bacillales</taxon>
        <taxon>Bacillaceae</taxon>
        <taxon>Tepidibacillus</taxon>
    </lineage>
</organism>
<comment type="caution">
    <text evidence="4">The sequence shown here is derived from an EMBL/GenBank/DDBJ whole genome shotgun (WGS) entry which is preliminary data.</text>
</comment>
<reference evidence="4 5" key="1">
    <citation type="submission" date="2019-03" db="EMBL/GenBank/DDBJ databases">
        <title>Genomic Encyclopedia of Type Strains, Phase IV (KMG-IV): sequencing the most valuable type-strain genomes for metagenomic binning, comparative biology and taxonomic classification.</title>
        <authorList>
            <person name="Goeker M."/>
        </authorList>
    </citation>
    <scope>NUCLEOTIDE SEQUENCE [LARGE SCALE GENOMIC DNA]</scope>
    <source>
        <strain evidence="4 5">DSM 23802</strain>
    </source>
</reference>
<accession>A0A4R3KJL5</accession>